<dbReference type="InterPro" id="IPR052756">
    <property type="entry name" value="Alkyne_AA_exporter"/>
</dbReference>
<proteinExistence type="inferred from homology"/>
<dbReference type="GO" id="GO:0016020">
    <property type="term" value="C:membrane"/>
    <property type="evidence" value="ECO:0007669"/>
    <property type="project" value="InterPro"/>
</dbReference>
<organism evidence="5 6">
    <name type="scientific">Natronoglycomyces albus</name>
    <dbReference type="NCBI Taxonomy" id="2811108"/>
    <lineage>
        <taxon>Bacteria</taxon>
        <taxon>Bacillati</taxon>
        <taxon>Actinomycetota</taxon>
        <taxon>Actinomycetes</taxon>
        <taxon>Glycomycetales</taxon>
        <taxon>Glycomycetaceae</taxon>
        <taxon>Natronoglycomyces</taxon>
    </lineage>
</organism>
<dbReference type="InterPro" id="IPR037185">
    <property type="entry name" value="EmrE-like"/>
</dbReference>
<feature type="transmembrane region" description="Helical" evidence="3">
    <location>
        <begin position="198"/>
        <end position="219"/>
    </location>
</feature>
<feature type="transmembrane region" description="Helical" evidence="3">
    <location>
        <begin position="114"/>
        <end position="133"/>
    </location>
</feature>
<feature type="domain" description="EamA" evidence="4">
    <location>
        <begin position="18"/>
        <end position="157"/>
    </location>
</feature>
<dbReference type="PANTHER" id="PTHR12715:SF4">
    <property type="entry name" value="EAMA DOMAIN-CONTAINING PROTEIN"/>
    <property type="match status" value="1"/>
</dbReference>
<protein>
    <submittedName>
        <fullName evidence="5">DMT family transporter</fullName>
    </submittedName>
</protein>
<keyword evidence="3" id="KW-0472">Membrane</keyword>
<dbReference type="Pfam" id="PF00892">
    <property type="entry name" value="EamA"/>
    <property type="match status" value="2"/>
</dbReference>
<feature type="transmembrane region" description="Helical" evidence="3">
    <location>
        <begin position="286"/>
        <end position="304"/>
    </location>
</feature>
<feature type="transmembrane region" description="Helical" evidence="3">
    <location>
        <begin position="231"/>
        <end position="254"/>
    </location>
</feature>
<dbReference type="KEGG" id="nav:JQS30_09930"/>
<evidence type="ECO:0000256" key="3">
    <source>
        <dbReference type="SAM" id="Phobius"/>
    </source>
</evidence>
<evidence type="ECO:0000259" key="4">
    <source>
        <dbReference type="Pfam" id="PF00892"/>
    </source>
</evidence>
<gene>
    <name evidence="5" type="ORF">JQS30_09930</name>
</gene>
<sequence>MHSPAITSTTRASLLPLLAAGITIMAWASGFVAVRHLAGDVSSGALALGRIGSAALALSVIVFIYRRYSPAQRAQPLLPRRRHLPLLTLSAILWFGIYHLALNQSVHYIDAGTAALVTNTAPIIIAVLAGLFLREGFSVPLLVGMGVALIGVIVISMANSSGFDASLLGIALCLVCAVTWAVGVVAQKPLLDEGLSALNVTWWSCVIGALMCLPFAVNLASDVSAAGWTALWWTVYLGVIPTALGFTTWAWAVTRMGAGRLAGSLYLVPPTVILMGWVVLAEVPPAMAILGGALCLLGVAITRYQRRNPAPRQTTNTAEDMMQPQKPASAAKKLSTGAGGHNRTSDTCHRGAPAASGAPSFEIFPDLGNPVAQLIVSTV</sequence>
<keyword evidence="3" id="KW-1133">Transmembrane helix</keyword>
<dbReference type="InterPro" id="IPR000620">
    <property type="entry name" value="EamA_dom"/>
</dbReference>
<dbReference type="SUPFAM" id="SSF103481">
    <property type="entry name" value="Multidrug resistance efflux transporter EmrE"/>
    <property type="match status" value="2"/>
</dbReference>
<dbReference type="EMBL" id="CP070496">
    <property type="protein sequence ID" value="QSB04132.1"/>
    <property type="molecule type" value="Genomic_DNA"/>
</dbReference>
<feature type="transmembrane region" description="Helical" evidence="3">
    <location>
        <begin position="165"/>
        <end position="186"/>
    </location>
</feature>
<feature type="transmembrane region" description="Helical" evidence="3">
    <location>
        <begin position="261"/>
        <end position="280"/>
    </location>
</feature>
<feature type="transmembrane region" description="Helical" evidence="3">
    <location>
        <begin position="12"/>
        <end position="33"/>
    </location>
</feature>
<feature type="transmembrane region" description="Helical" evidence="3">
    <location>
        <begin position="45"/>
        <end position="64"/>
    </location>
</feature>
<keyword evidence="6" id="KW-1185">Reference proteome</keyword>
<evidence type="ECO:0000313" key="5">
    <source>
        <dbReference type="EMBL" id="QSB04132.1"/>
    </source>
</evidence>
<dbReference type="Proteomes" id="UP000662939">
    <property type="component" value="Chromosome"/>
</dbReference>
<evidence type="ECO:0000256" key="1">
    <source>
        <dbReference type="ARBA" id="ARBA00007362"/>
    </source>
</evidence>
<keyword evidence="3" id="KW-0812">Transmembrane</keyword>
<evidence type="ECO:0000256" key="2">
    <source>
        <dbReference type="SAM" id="MobiDB-lite"/>
    </source>
</evidence>
<feature type="region of interest" description="Disordered" evidence="2">
    <location>
        <begin position="308"/>
        <end position="354"/>
    </location>
</feature>
<feature type="transmembrane region" description="Helical" evidence="3">
    <location>
        <begin position="140"/>
        <end position="159"/>
    </location>
</feature>
<dbReference type="AlphaFoldDB" id="A0A895XJZ2"/>
<comment type="similarity">
    <text evidence="1">Belongs to the EamA transporter family.</text>
</comment>
<evidence type="ECO:0000313" key="6">
    <source>
        <dbReference type="Proteomes" id="UP000662939"/>
    </source>
</evidence>
<feature type="transmembrane region" description="Helical" evidence="3">
    <location>
        <begin position="84"/>
        <end position="102"/>
    </location>
</feature>
<dbReference type="PANTHER" id="PTHR12715">
    <property type="entry name" value="TRANSPORTER, DRUG/METABOLITE EXPORTER FAMILY"/>
    <property type="match status" value="1"/>
</dbReference>
<dbReference type="RefSeq" id="WP_213170131.1">
    <property type="nucleotide sequence ID" value="NZ_CP070496.1"/>
</dbReference>
<reference evidence="5" key="1">
    <citation type="submission" date="2021-02" db="EMBL/GenBank/DDBJ databases">
        <title>Natronoglycomyces albus gen. nov., sp. nov, a haloalkaliphilic actinobacterium from a soda solonchak soil.</title>
        <authorList>
            <person name="Sorokin D.Y."/>
            <person name="Khijniak T.V."/>
            <person name="Zakharycheva A.P."/>
            <person name="Boueva O.V."/>
            <person name="Ariskina E.V."/>
            <person name="Hahnke R.L."/>
            <person name="Bunk B."/>
            <person name="Sproer C."/>
            <person name="Schumann P."/>
            <person name="Evtushenko L.I."/>
            <person name="Kublanov I.V."/>
        </authorList>
    </citation>
    <scope>NUCLEOTIDE SEQUENCE</scope>
    <source>
        <strain evidence="5">DSM 106290</strain>
    </source>
</reference>
<accession>A0A895XJZ2</accession>
<name>A0A895XJZ2_9ACTN</name>
<feature type="domain" description="EamA" evidence="4">
    <location>
        <begin position="168"/>
        <end position="302"/>
    </location>
</feature>